<protein>
    <submittedName>
        <fullName evidence="2">Uncharacterized protein</fullName>
    </submittedName>
</protein>
<reference evidence="2 3" key="1">
    <citation type="submission" date="2017-09" db="EMBL/GenBank/DDBJ databases">
        <title>The draft genome sequences of Marinobacter guineae M3B.</title>
        <authorList>
            <person name="Cao J."/>
        </authorList>
    </citation>
    <scope>NUCLEOTIDE SEQUENCE [LARGE SCALE GENOMIC DNA]</scope>
    <source>
        <strain evidence="2 3">M3B</strain>
    </source>
</reference>
<proteinExistence type="predicted"/>
<dbReference type="Proteomes" id="UP000229044">
    <property type="component" value="Unassembled WGS sequence"/>
</dbReference>
<dbReference type="EMBL" id="NTFI01000001">
    <property type="protein sequence ID" value="PHQ26400.1"/>
    <property type="molecule type" value="Genomic_DNA"/>
</dbReference>
<comment type="caution">
    <text evidence="2">The sequence shown here is derived from an EMBL/GenBank/DDBJ whole genome shotgun (WGS) entry which is preliminary data.</text>
</comment>
<feature type="transmembrane region" description="Helical" evidence="1">
    <location>
        <begin position="57"/>
        <end position="74"/>
    </location>
</feature>
<dbReference type="AlphaFoldDB" id="A0A2G1VII0"/>
<sequence length="153" mass="17034">MGLKCFALAGVIVYLLHELLPNPISFWGWHLSLSLADHIGKSIASMGVASTKVAMNWTWFILLSIATWFAGDLLRFRAYLWQALWHGTWNIKVPVTGKLLADSPMDYLLFKAMHSRKAVMLSMSDRKVYVGYVAACAEPSQNGGAYQEVTLAP</sequence>
<accession>A0A2G1VII0</accession>
<evidence type="ECO:0000313" key="3">
    <source>
        <dbReference type="Proteomes" id="UP000229044"/>
    </source>
</evidence>
<organism evidence="2 3">
    <name type="scientific">Marinobacter guineae</name>
    <dbReference type="NCBI Taxonomy" id="432303"/>
    <lineage>
        <taxon>Bacteria</taxon>
        <taxon>Pseudomonadati</taxon>
        <taxon>Pseudomonadota</taxon>
        <taxon>Gammaproteobacteria</taxon>
        <taxon>Pseudomonadales</taxon>
        <taxon>Marinobacteraceae</taxon>
        <taxon>Marinobacter</taxon>
    </lineage>
</organism>
<evidence type="ECO:0000313" key="2">
    <source>
        <dbReference type="EMBL" id="PHQ26400.1"/>
    </source>
</evidence>
<keyword evidence="1" id="KW-0472">Membrane</keyword>
<evidence type="ECO:0000256" key="1">
    <source>
        <dbReference type="SAM" id="Phobius"/>
    </source>
</evidence>
<name>A0A2G1VII0_9GAMM</name>
<keyword evidence="1" id="KW-1133">Transmembrane helix</keyword>
<keyword evidence="3" id="KW-1185">Reference proteome</keyword>
<gene>
    <name evidence="2" type="ORF">CLH62_02035</name>
</gene>
<keyword evidence="1" id="KW-0812">Transmembrane</keyword>